<dbReference type="AlphaFoldDB" id="A0A182W3W2"/>
<dbReference type="GO" id="GO:0008061">
    <property type="term" value="F:chitin binding"/>
    <property type="evidence" value="ECO:0007669"/>
    <property type="project" value="UniProtKB-KW"/>
</dbReference>
<feature type="domain" description="Chitin-binding type-2" evidence="8">
    <location>
        <begin position="39"/>
        <end position="97"/>
    </location>
</feature>
<evidence type="ECO:0000256" key="7">
    <source>
        <dbReference type="SAM" id="SignalP"/>
    </source>
</evidence>
<organism evidence="9 10">
    <name type="scientific">Anopheles minimus</name>
    <dbReference type="NCBI Taxonomy" id="112268"/>
    <lineage>
        <taxon>Eukaryota</taxon>
        <taxon>Metazoa</taxon>
        <taxon>Ecdysozoa</taxon>
        <taxon>Arthropoda</taxon>
        <taxon>Hexapoda</taxon>
        <taxon>Insecta</taxon>
        <taxon>Pterygota</taxon>
        <taxon>Neoptera</taxon>
        <taxon>Endopterygota</taxon>
        <taxon>Diptera</taxon>
        <taxon>Nematocera</taxon>
        <taxon>Culicoidea</taxon>
        <taxon>Culicidae</taxon>
        <taxon>Anophelinae</taxon>
        <taxon>Anopheles</taxon>
    </lineage>
</organism>
<keyword evidence="4" id="KW-1015">Disulfide bond</keyword>
<sequence length="615" mass="66540">MVCGMFSVRKKLVIILVVLVELGQSCPELRECFPDITVTAPCEGVNSEWTTEPSDTDCSTYLSCFNGIGIQMCCPIGKYYNPSTQDCDDEGNVDCQIEPPPCPDTTTVNPDATTTTTTNPEETTTQLPDIDTTTTTSDADSTTLLPGTDTTSTTSDADSTTLLPGTETTATTSEADSTTQPTDADTAATTNEADSTTQPTGADTTTTTSEADSTTQTATTTDETTSTAAIETTTASEGPDLQSLCSALTSDSLVELAYPGECTMYIVCENREYIGTESCPAGLHFNPTLSVCDSPDHAECLEFVCQNNPDGNQITVESLNSCQRYYICIGNITVERLCAPGTIYDAENGWCIVDDVENPCVRERLPPPPESVILQCTVESELKKIPHPTIVTFLKELIVKFPNSLQYTQFRAIVIVGCILLSVPIGITQECANYNHYTFLPDRERCHYYTACVNRTATPLVCPSGYHFNSEKQLCDYPSKAGCIKCPVARFVNLAVDGDCRKFVQCFMGTAVDRECPPGLRFDPIYSQCNLQTKCFDCDADDVDDDGDVVDLHAIDVNDAAFGVPRIADFVWTNDAFLGETDSIAIVDAVVAVVTVAGDEYEADCSRPFETDVLE</sequence>
<accession>A0A182W3W2</accession>
<feature type="domain" description="Chitin-binding type-2" evidence="8">
    <location>
        <begin position="428"/>
        <end position="485"/>
    </location>
</feature>
<dbReference type="PANTHER" id="PTHR23301:SF110">
    <property type="entry name" value="LD43683P-RELATED"/>
    <property type="match status" value="1"/>
</dbReference>
<dbReference type="SMART" id="SM00494">
    <property type="entry name" value="ChtBD2"/>
    <property type="match status" value="5"/>
</dbReference>
<evidence type="ECO:0000256" key="4">
    <source>
        <dbReference type="ARBA" id="ARBA00023157"/>
    </source>
</evidence>
<dbReference type="Gene3D" id="2.170.140.10">
    <property type="entry name" value="Chitin binding domain"/>
    <property type="match status" value="5"/>
</dbReference>
<dbReference type="PROSITE" id="PS50940">
    <property type="entry name" value="CHIT_BIND_II"/>
    <property type="match status" value="5"/>
</dbReference>
<dbReference type="InterPro" id="IPR002557">
    <property type="entry name" value="Chitin-bd_dom"/>
</dbReference>
<dbReference type="Pfam" id="PF01607">
    <property type="entry name" value="CBM_14"/>
    <property type="match status" value="5"/>
</dbReference>
<dbReference type="STRING" id="112268.A0A182W3W2"/>
<feature type="domain" description="Chitin-binding type-2" evidence="8">
    <location>
        <begin position="242"/>
        <end position="302"/>
    </location>
</feature>
<reference evidence="9" key="2">
    <citation type="submission" date="2020-05" db="UniProtKB">
        <authorList>
            <consortium name="EnsemblMetazoa"/>
        </authorList>
    </citation>
    <scope>IDENTIFICATION</scope>
    <source>
        <strain evidence="9">MINIMUS1</strain>
    </source>
</reference>
<dbReference type="SUPFAM" id="SSF57625">
    <property type="entry name" value="Invertebrate chitin-binding proteins"/>
    <property type="match status" value="5"/>
</dbReference>
<keyword evidence="5" id="KW-0325">Glycoprotein</keyword>
<protein>
    <recommendedName>
        <fullName evidence="8">Chitin-binding type-2 domain-containing protein</fullName>
    </recommendedName>
</protein>
<feature type="compositionally biased region" description="Low complexity" evidence="6">
    <location>
        <begin position="104"/>
        <end position="226"/>
    </location>
</feature>
<evidence type="ECO:0000256" key="1">
    <source>
        <dbReference type="ARBA" id="ARBA00022669"/>
    </source>
</evidence>
<feature type="region of interest" description="Disordered" evidence="6">
    <location>
        <begin position="98"/>
        <end position="226"/>
    </location>
</feature>
<dbReference type="InterPro" id="IPR051940">
    <property type="entry name" value="Chitin_bind-dev_reg"/>
</dbReference>
<evidence type="ECO:0000259" key="8">
    <source>
        <dbReference type="PROSITE" id="PS50940"/>
    </source>
</evidence>
<feature type="domain" description="Chitin-binding type-2" evidence="8">
    <location>
        <begin position="486"/>
        <end position="537"/>
    </location>
</feature>
<keyword evidence="2 7" id="KW-0732">Signal</keyword>
<dbReference type="InterPro" id="IPR036508">
    <property type="entry name" value="Chitin-bd_dom_sf"/>
</dbReference>
<keyword evidence="3" id="KW-0677">Repeat</keyword>
<dbReference type="Proteomes" id="UP000075920">
    <property type="component" value="Unassembled WGS sequence"/>
</dbReference>
<evidence type="ECO:0000256" key="5">
    <source>
        <dbReference type="ARBA" id="ARBA00023180"/>
    </source>
</evidence>
<feature type="signal peptide" evidence="7">
    <location>
        <begin position="1"/>
        <end position="25"/>
    </location>
</feature>
<evidence type="ECO:0000256" key="3">
    <source>
        <dbReference type="ARBA" id="ARBA00022737"/>
    </source>
</evidence>
<feature type="domain" description="Chitin-binding type-2" evidence="8">
    <location>
        <begin position="305"/>
        <end position="362"/>
    </location>
</feature>
<feature type="chain" id="PRO_5008140688" description="Chitin-binding type-2 domain-containing protein" evidence="7">
    <location>
        <begin position="26"/>
        <end position="615"/>
    </location>
</feature>
<evidence type="ECO:0000313" key="9">
    <source>
        <dbReference type="EnsemblMetazoa" id="AMIN005023-PA"/>
    </source>
</evidence>
<dbReference type="VEuPathDB" id="VectorBase:AMIN005023"/>
<dbReference type="PANTHER" id="PTHR23301">
    <property type="entry name" value="CHITIN BINDING PERITROPHIN-A"/>
    <property type="match status" value="1"/>
</dbReference>
<dbReference type="EnsemblMetazoa" id="AMIN005023-RA">
    <property type="protein sequence ID" value="AMIN005023-PA"/>
    <property type="gene ID" value="AMIN005023"/>
</dbReference>
<evidence type="ECO:0000256" key="6">
    <source>
        <dbReference type="SAM" id="MobiDB-lite"/>
    </source>
</evidence>
<evidence type="ECO:0000256" key="2">
    <source>
        <dbReference type="ARBA" id="ARBA00022729"/>
    </source>
</evidence>
<evidence type="ECO:0000313" key="10">
    <source>
        <dbReference type="Proteomes" id="UP000075920"/>
    </source>
</evidence>
<proteinExistence type="predicted"/>
<name>A0A182W3W2_9DIPT</name>
<keyword evidence="1" id="KW-0147">Chitin-binding</keyword>
<dbReference type="GO" id="GO:0005576">
    <property type="term" value="C:extracellular region"/>
    <property type="evidence" value="ECO:0007669"/>
    <property type="project" value="InterPro"/>
</dbReference>
<keyword evidence="10" id="KW-1185">Reference proteome</keyword>
<reference evidence="10" key="1">
    <citation type="submission" date="2013-03" db="EMBL/GenBank/DDBJ databases">
        <title>The Genome Sequence of Anopheles minimus MINIMUS1.</title>
        <authorList>
            <consortium name="The Broad Institute Genomics Platform"/>
            <person name="Neafsey D.E."/>
            <person name="Walton C."/>
            <person name="Walker B."/>
            <person name="Young S.K."/>
            <person name="Zeng Q."/>
            <person name="Gargeya S."/>
            <person name="Fitzgerald M."/>
            <person name="Haas B."/>
            <person name="Abouelleil A."/>
            <person name="Allen A.W."/>
            <person name="Alvarado L."/>
            <person name="Arachchi H.M."/>
            <person name="Berlin A.M."/>
            <person name="Chapman S.B."/>
            <person name="Gainer-Dewar J."/>
            <person name="Goldberg J."/>
            <person name="Griggs A."/>
            <person name="Gujja S."/>
            <person name="Hansen M."/>
            <person name="Howarth C."/>
            <person name="Imamovic A."/>
            <person name="Ireland A."/>
            <person name="Larimer J."/>
            <person name="McCowan C."/>
            <person name="Murphy C."/>
            <person name="Pearson M."/>
            <person name="Poon T.W."/>
            <person name="Priest M."/>
            <person name="Roberts A."/>
            <person name="Saif S."/>
            <person name="Shea T."/>
            <person name="Sisk P."/>
            <person name="Sykes S."/>
            <person name="Wortman J."/>
            <person name="Nusbaum C."/>
            <person name="Birren B."/>
        </authorList>
    </citation>
    <scope>NUCLEOTIDE SEQUENCE [LARGE SCALE GENOMIC DNA]</scope>
    <source>
        <strain evidence="10">MINIMUS1</strain>
    </source>
</reference>